<evidence type="ECO:0000313" key="2">
    <source>
        <dbReference type="Proteomes" id="UP001432322"/>
    </source>
</evidence>
<proteinExistence type="predicted"/>
<dbReference type="EMBL" id="BTSY01000004">
    <property type="protein sequence ID" value="GMT23292.1"/>
    <property type="molecule type" value="Genomic_DNA"/>
</dbReference>
<evidence type="ECO:0000313" key="1">
    <source>
        <dbReference type="EMBL" id="GMT23292.1"/>
    </source>
</evidence>
<protein>
    <submittedName>
        <fullName evidence="1">Uncharacterized protein</fullName>
    </submittedName>
</protein>
<dbReference type="Proteomes" id="UP001432322">
    <property type="component" value="Unassembled WGS sequence"/>
</dbReference>
<name>A0AAV5VZE4_9BILA</name>
<feature type="non-terminal residue" evidence="1">
    <location>
        <position position="117"/>
    </location>
</feature>
<reference evidence="1" key="1">
    <citation type="submission" date="2023-10" db="EMBL/GenBank/DDBJ databases">
        <title>Genome assembly of Pristionchus species.</title>
        <authorList>
            <person name="Yoshida K."/>
            <person name="Sommer R.J."/>
        </authorList>
    </citation>
    <scope>NUCLEOTIDE SEQUENCE</scope>
    <source>
        <strain evidence="1">RS5133</strain>
    </source>
</reference>
<comment type="caution">
    <text evidence="1">The sequence shown here is derived from an EMBL/GenBank/DDBJ whole genome shotgun (WGS) entry which is preliminary data.</text>
</comment>
<gene>
    <name evidence="1" type="ORF">PFISCL1PPCAC_14589</name>
</gene>
<feature type="non-terminal residue" evidence="1">
    <location>
        <position position="1"/>
    </location>
</feature>
<sequence>VDFHSFSFFLFQFHSASIPSISSSHPREIAVRVRPYGWSAAIINYRFVDAAFISPIHLLTTKNAVVSRNYWKREEQREELTKLKYLEMTHYATPTKNYQYIIEYIIVPANKDDVTGK</sequence>
<keyword evidence="2" id="KW-1185">Reference proteome</keyword>
<accession>A0AAV5VZE4</accession>
<dbReference type="AlphaFoldDB" id="A0AAV5VZE4"/>
<organism evidence="1 2">
    <name type="scientific">Pristionchus fissidentatus</name>
    <dbReference type="NCBI Taxonomy" id="1538716"/>
    <lineage>
        <taxon>Eukaryota</taxon>
        <taxon>Metazoa</taxon>
        <taxon>Ecdysozoa</taxon>
        <taxon>Nematoda</taxon>
        <taxon>Chromadorea</taxon>
        <taxon>Rhabditida</taxon>
        <taxon>Rhabditina</taxon>
        <taxon>Diplogasteromorpha</taxon>
        <taxon>Diplogasteroidea</taxon>
        <taxon>Neodiplogasteridae</taxon>
        <taxon>Pristionchus</taxon>
    </lineage>
</organism>